<dbReference type="Proteomes" id="UP000789831">
    <property type="component" value="Unassembled WGS sequence"/>
</dbReference>
<dbReference type="AlphaFoldDB" id="A0A9N9H373"/>
<proteinExistence type="predicted"/>
<name>A0A9N9H373_9GLOM</name>
<evidence type="ECO:0000313" key="2">
    <source>
        <dbReference type="EMBL" id="CAG8643921.1"/>
    </source>
</evidence>
<feature type="region of interest" description="Disordered" evidence="1">
    <location>
        <begin position="137"/>
        <end position="267"/>
    </location>
</feature>
<protein>
    <submittedName>
        <fullName evidence="2">7920_t:CDS:1</fullName>
    </submittedName>
</protein>
<dbReference type="EMBL" id="CAJVPL010004166">
    <property type="protein sequence ID" value="CAG8643921.1"/>
    <property type="molecule type" value="Genomic_DNA"/>
</dbReference>
<evidence type="ECO:0000313" key="3">
    <source>
        <dbReference type="Proteomes" id="UP000789831"/>
    </source>
</evidence>
<sequence length="267" mass="30838">MSFENTNTNEVNSSVTSTLLFPALPEDLDDKNLLLWLKNQYDIVRERYQTKLQRPTKHPVTGKRLSNIPLALVTKVPERSVRLLKNSEYRSKRSINNIPENIQEGWFNEAAAKFKEFSHTEPNWVYHEALRQCINNREEEDGDSNTEENRYDTRIRISSGSNSSEDVLAPIEEKENIVHKQKKSQRQQQNDYAVSSDKEICQTDATNKLKLKKPHDNTASQNERLLRSAKKTTSQELSEVGKMNNLKQSTKSNLSNGKNSKKYRGKK</sequence>
<evidence type="ECO:0000256" key="1">
    <source>
        <dbReference type="SAM" id="MobiDB-lite"/>
    </source>
</evidence>
<feature type="non-terminal residue" evidence="2">
    <location>
        <position position="1"/>
    </location>
</feature>
<reference evidence="2" key="1">
    <citation type="submission" date="2021-06" db="EMBL/GenBank/DDBJ databases">
        <authorList>
            <person name="Kallberg Y."/>
            <person name="Tangrot J."/>
            <person name="Rosling A."/>
        </authorList>
    </citation>
    <scope>NUCLEOTIDE SEQUENCE</scope>
    <source>
        <strain evidence="2">MT106</strain>
    </source>
</reference>
<organism evidence="2 3">
    <name type="scientific">Ambispora gerdemannii</name>
    <dbReference type="NCBI Taxonomy" id="144530"/>
    <lineage>
        <taxon>Eukaryota</taxon>
        <taxon>Fungi</taxon>
        <taxon>Fungi incertae sedis</taxon>
        <taxon>Mucoromycota</taxon>
        <taxon>Glomeromycotina</taxon>
        <taxon>Glomeromycetes</taxon>
        <taxon>Archaeosporales</taxon>
        <taxon>Ambisporaceae</taxon>
        <taxon>Ambispora</taxon>
    </lineage>
</organism>
<keyword evidence="3" id="KW-1185">Reference proteome</keyword>
<comment type="caution">
    <text evidence="2">The sequence shown here is derived from an EMBL/GenBank/DDBJ whole genome shotgun (WGS) entry which is preliminary data.</text>
</comment>
<gene>
    <name evidence="2" type="ORF">AGERDE_LOCUS11104</name>
</gene>
<feature type="compositionally biased region" description="Polar residues" evidence="1">
    <location>
        <begin position="156"/>
        <end position="165"/>
    </location>
</feature>
<accession>A0A9N9H373</accession>
<feature type="compositionally biased region" description="Low complexity" evidence="1">
    <location>
        <begin position="249"/>
        <end position="258"/>
    </location>
</feature>